<dbReference type="PROSITE" id="PS50931">
    <property type="entry name" value="HTH_LYSR"/>
    <property type="match status" value="1"/>
</dbReference>
<proteinExistence type="inferred from homology"/>
<evidence type="ECO:0000256" key="2">
    <source>
        <dbReference type="ARBA" id="ARBA00023015"/>
    </source>
</evidence>
<dbReference type="InterPro" id="IPR036388">
    <property type="entry name" value="WH-like_DNA-bd_sf"/>
</dbReference>
<evidence type="ECO:0000256" key="3">
    <source>
        <dbReference type="ARBA" id="ARBA00023125"/>
    </source>
</evidence>
<dbReference type="RefSeq" id="WP_225278073.1">
    <property type="nucleotide sequence ID" value="NZ_BMNK01000010.1"/>
</dbReference>
<evidence type="ECO:0000313" key="6">
    <source>
        <dbReference type="EMBL" id="GGP11272.1"/>
    </source>
</evidence>
<gene>
    <name evidence="6" type="ORF">GCM10012278_54200</name>
</gene>
<dbReference type="PANTHER" id="PTHR30118">
    <property type="entry name" value="HTH-TYPE TRANSCRIPTIONAL REGULATOR LEUO-RELATED"/>
    <property type="match status" value="1"/>
</dbReference>
<evidence type="ECO:0000313" key="7">
    <source>
        <dbReference type="Proteomes" id="UP000660745"/>
    </source>
</evidence>
<evidence type="ECO:0000256" key="4">
    <source>
        <dbReference type="ARBA" id="ARBA00023163"/>
    </source>
</evidence>
<dbReference type="PANTHER" id="PTHR30118:SF15">
    <property type="entry name" value="TRANSCRIPTIONAL REGULATORY PROTEIN"/>
    <property type="match status" value="1"/>
</dbReference>
<accession>A0A918ABT2</accession>
<dbReference type="InterPro" id="IPR036390">
    <property type="entry name" value="WH_DNA-bd_sf"/>
</dbReference>
<comment type="similarity">
    <text evidence="1">Belongs to the LysR transcriptional regulatory family.</text>
</comment>
<dbReference type="Pfam" id="PF03466">
    <property type="entry name" value="LysR_substrate"/>
    <property type="match status" value="1"/>
</dbReference>
<dbReference type="Pfam" id="PF00126">
    <property type="entry name" value="HTH_1"/>
    <property type="match status" value="1"/>
</dbReference>
<reference evidence="6" key="2">
    <citation type="submission" date="2020-09" db="EMBL/GenBank/DDBJ databases">
        <authorList>
            <person name="Sun Q."/>
            <person name="Zhou Y."/>
        </authorList>
    </citation>
    <scope>NUCLEOTIDE SEQUENCE</scope>
    <source>
        <strain evidence="6">CGMCC 4.7430</strain>
    </source>
</reference>
<dbReference type="InterPro" id="IPR005119">
    <property type="entry name" value="LysR_subst-bd"/>
</dbReference>
<dbReference type="SUPFAM" id="SSF53850">
    <property type="entry name" value="Periplasmic binding protein-like II"/>
    <property type="match status" value="1"/>
</dbReference>
<dbReference type="SUPFAM" id="SSF46785">
    <property type="entry name" value="Winged helix' DNA-binding domain"/>
    <property type="match status" value="1"/>
</dbReference>
<dbReference type="Gene3D" id="3.40.190.10">
    <property type="entry name" value="Periplasmic binding protein-like II"/>
    <property type="match status" value="2"/>
</dbReference>
<sequence>MEAAVKLSNLDLNLLVSLDVLLEERSVTRAAARLGLSQPALSAALARLRRHFDDPLLIRSGNTSELSPLAQTLRLRTSHALNEVERVFASEAVFDPATSRRTFTVQASDYAMAVIGPRVTQVLADRAPGVKMRFESHSNPLTDNPADWLRGVDGMILPRGFVFNLPSIDLFTDEWVCVADQDNDAVGDVLTMADVAEMPWVLTYHGPTRFLSAVRQLEQLGIEPRVQVVVESFLVLPFYIVGSRRLGLVQRHLAEALAATGRLRVLACPWDVVPVVETLWWHPLHTRSPDHAWLRSVLTETTRHLDRRA</sequence>
<reference evidence="6" key="1">
    <citation type="journal article" date="2014" name="Int. J. Syst. Evol. Microbiol.">
        <title>Complete genome sequence of Corynebacterium casei LMG S-19264T (=DSM 44701T), isolated from a smear-ripened cheese.</title>
        <authorList>
            <consortium name="US DOE Joint Genome Institute (JGI-PGF)"/>
            <person name="Walter F."/>
            <person name="Albersmeier A."/>
            <person name="Kalinowski J."/>
            <person name="Ruckert C."/>
        </authorList>
    </citation>
    <scope>NUCLEOTIDE SEQUENCE</scope>
    <source>
        <strain evidence="6">CGMCC 4.7430</strain>
    </source>
</reference>
<dbReference type="InterPro" id="IPR000847">
    <property type="entry name" value="LysR_HTH_N"/>
</dbReference>
<keyword evidence="3" id="KW-0238">DNA-binding</keyword>
<dbReference type="GO" id="GO:0003700">
    <property type="term" value="F:DNA-binding transcription factor activity"/>
    <property type="evidence" value="ECO:0007669"/>
    <property type="project" value="InterPro"/>
</dbReference>
<dbReference type="Proteomes" id="UP000660745">
    <property type="component" value="Unassembled WGS sequence"/>
</dbReference>
<evidence type="ECO:0000256" key="1">
    <source>
        <dbReference type="ARBA" id="ARBA00009437"/>
    </source>
</evidence>
<protein>
    <submittedName>
        <fullName evidence="6">LysR family transcriptional regulator</fullName>
    </submittedName>
</protein>
<keyword evidence="2" id="KW-0805">Transcription regulation</keyword>
<keyword evidence="7" id="KW-1185">Reference proteome</keyword>
<dbReference type="InterPro" id="IPR050389">
    <property type="entry name" value="LysR-type_TF"/>
</dbReference>
<name>A0A918ABT2_9ACTN</name>
<comment type="caution">
    <text evidence="6">The sequence shown here is derived from an EMBL/GenBank/DDBJ whole genome shotgun (WGS) entry which is preliminary data.</text>
</comment>
<dbReference type="EMBL" id="BMNK01000010">
    <property type="protein sequence ID" value="GGP11272.1"/>
    <property type="molecule type" value="Genomic_DNA"/>
</dbReference>
<organism evidence="6 7">
    <name type="scientific">Nonomuraea glycinis</name>
    <dbReference type="NCBI Taxonomy" id="2047744"/>
    <lineage>
        <taxon>Bacteria</taxon>
        <taxon>Bacillati</taxon>
        <taxon>Actinomycetota</taxon>
        <taxon>Actinomycetes</taxon>
        <taxon>Streptosporangiales</taxon>
        <taxon>Streptosporangiaceae</taxon>
        <taxon>Nonomuraea</taxon>
    </lineage>
</organism>
<dbReference type="PRINTS" id="PR00039">
    <property type="entry name" value="HTHLYSR"/>
</dbReference>
<feature type="domain" description="HTH lysR-type" evidence="5">
    <location>
        <begin position="10"/>
        <end position="67"/>
    </location>
</feature>
<keyword evidence="4" id="KW-0804">Transcription</keyword>
<evidence type="ECO:0000259" key="5">
    <source>
        <dbReference type="PROSITE" id="PS50931"/>
    </source>
</evidence>
<dbReference type="AlphaFoldDB" id="A0A918ABT2"/>
<dbReference type="GO" id="GO:0003677">
    <property type="term" value="F:DNA binding"/>
    <property type="evidence" value="ECO:0007669"/>
    <property type="project" value="UniProtKB-KW"/>
</dbReference>
<dbReference type="Gene3D" id="1.10.10.10">
    <property type="entry name" value="Winged helix-like DNA-binding domain superfamily/Winged helix DNA-binding domain"/>
    <property type="match status" value="1"/>
</dbReference>